<dbReference type="SUPFAM" id="SSF50494">
    <property type="entry name" value="Trypsin-like serine proteases"/>
    <property type="match status" value="1"/>
</dbReference>
<dbReference type="InterPro" id="IPR001940">
    <property type="entry name" value="Peptidase_S1C"/>
</dbReference>
<dbReference type="EMBL" id="QMIG01000016">
    <property type="protein sequence ID" value="RAW12423.1"/>
    <property type="molecule type" value="Genomic_DNA"/>
</dbReference>
<dbReference type="Proteomes" id="UP000250462">
    <property type="component" value="Unassembled WGS sequence"/>
</dbReference>
<dbReference type="Pfam" id="PF13365">
    <property type="entry name" value="Trypsin_2"/>
    <property type="match status" value="1"/>
</dbReference>
<evidence type="ECO:0000313" key="8">
    <source>
        <dbReference type="Proteomes" id="UP000250462"/>
    </source>
</evidence>
<feature type="domain" description="PDZ" evidence="6">
    <location>
        <begin position="374"/>
        <end position="455"/>
    </location>
</feature>
<protein>
    <recommendedName>
        <fullName evidence="6">PDZ domain-containing protein</fullName>
    </recommendedName>
</protein>
<gene>
    <name evidence="7" type="ORF">DPM12_14765</name>
</gene>
<feature type="compositionally biased region" description="Low complexity" evidence="4">
    <location>
        <begin position="61"/>
        <end position="90"/>
    </location>
</feature>
<dbReference type="Gene3D" id="2.40.10.10">
    <property type="entry name" value="Trypsin-like serine proteases"/>
    <property type="match status" value="2"/>
</dbReference>
<keyword evidence="2" id="KW-0645">Protease</keyword>
<evidence type="ECO:0000256" key="2">
    <source>
        <dbReference type="ARBA" id="ARBA00022670"/>
    </source>
</evidence>
<evidence type="ECO:0000259" key="6">
    <source>
        <dbReference type="PROSITE" id="PS50106"/>
    </source>
</evidence>
<dbReference type="SUPFAM" id="SSF50156">
    <property type="entry name" value="PDZ domain-like"/>
    <property type="match status" value="1"/>
</dbReference>
<dbReference type="OrthoDB" id="9758917at2"/>
<dbReference type="InterPro" id="IPR001478">
    <property type="entry name" value="PDZ"/>
</dbReference>
<dbReference type="PRINTS" id="PR00834">
    <property type="entry name" value="PROTEASES2C"/>
</dbReference>
<keyword evidence="5" id="KW-0472">Membrane</keyword>
<evidence type="ECO:0000256" key="1">
    <source>
        <dbReference type="ARBA" id="ARBA00010541"/>
    </source>
</evidence>
<dbReference type="InterPro" id="IPR043504">
    <property type="entry name" value="Peptidase_S1_PA_chymotrypsin"/>
</dbReference>
<evidence type="ECO:0000256" key="5">
    <source>
        <dbReference type="SAM" id="Phobius"/>
    </source>
</evidence>
<accession>A0A329QJG9</accession>
<feature type="region of interest" description="Disordered" evidence="4">
    <location>
        <begin position="143"/>
        <end position="171"/>
    </location>
</feature>
<evidence type="ECO:0000256" key="3">
    <source>
        <dbReference type="ARBA" id="ARBA00022801"/>
    </source>
</evidence>
<keyword evidence="5" id="KW-1133">Transmembrane helix</keyword>
<keyword evidence="5" id="KW-0812">Transmembrane</keyword>
<evidence type="ECO:0000256" key="4">
    <source>
        <dbReference type="SAM" id="MobiDB-lite"/>
    </source>
</evidence>
<comment type="similarity">
    <text evidence="1">Belongs to the peptidase S1C family.</text>
</comment>
<feature type="compositionally biased region" description="Basic and acidic residues" evidence="4">
    <location>
        <begin position="1"/>
        <end position="16"/>
    </location>
</feature>
<dbReference type="Gene3D" id="2.30.42.10">
    <property type="match status" value="1"/>
</dbReference>
<dbReference type="InterPro" id="IPR036034">
    <property type="entry name" value="PDZ_sf"/>
</dbReference>
<proteinExistence type="inferred from homology"/>
<sequence length="471" mass="46995">MNESRHQESSQHDSAEQHGSSPPPPPVPGAGWSGPSGTQDRPDPWNVTGGAQGHQTHSGNSSASQPGAAPHGAGSGPHATPAASTANAGSGAADTTVLAAPGSAPQQPKKNRGRVLVAGLVIGALIGGGAGAAVYGVLDASDEQQSTREPVESSLASNDNTAADTSAPSGSVEDVANEILPSVVSITVPGQFGQDNATGSGVIISSDGQILTNNHVVEAAGARGQLQVTFEDGTSTDVVVVGTDPMTDLAVIEAQGVSDLPAAPFGSSGELSVGEQVIAIGSPLGLQGTVTTGIVSALQRPVAVGEERTAQTVIDAVQTDAPINQGNSGGPLVNMSGEVIGINSAIATLGPQSGSIGLGFSIPIDQASRIAEELIQNGNATHAQIGIGVDTPQDTQGARVVEVARDGAAADSDLQQGDVITQIDDRVIQDHITLIAAVRSYDPGDEVTLTVVRDGEETTVDVVLGSDAQTT</sequence>
<name>A0A329QJG9_9ACTN</name>
<comment type="caution">
    <text evidence="7">The sequence shown here is derived from an EMBL/GenBank/DDBJ whole genome shotgun (WGS) entry which is preliminary data.</text>
</comment>
<organism evidence="7 8">
    <name type="scientific">Phytoactinopolyspora halophila</name>
    <dbReference type="NCBI Taxonomy" id="1981511"/>
    <lineage>
        <taxon>Bacteria</taxon>
        <taxon>Bacillati</taxon>
        <taxon>Actinomycetota</taxon>
        <taxon>Actinomycetes</taxon>
        <taxon>Jiangellales</taxon>
        <taxon>Jiangellaceae</taxon>
        <taxon>Phytoactinopolyspora</taxon>
    </lineage>
</organism>
<feature type="compositionally biased region" description="Polar residues" evidence="4">
    <location>
        <begin position="152"/>
        <end position="169"/>
    </location>
</feature>
<reference evidence="7 8" key="1">
    <citation type="submission" date="2018-06" db="EMBL/GenBank/DDBJ databases">
        <title>Phytoactinopolyspora halophila sp. nov., a novel halophilic actinomycete isolated from a saline soil in China.</title>
        <authorList>
            <person name="Tang S.-K."/>
        </authorList>
    </citation>
    <scope>NUCLEOTIDE SEQUENCE [LARGE SCALE GENOMIC DNA]</scope>
    <source>
        <strain evidence="7 8">YIM 96934</strain>
    </source>
</reference>
<keyword evidence="8" id="KW-1185">Reference proteome</keyword>
<dbReference type="AlphaFoldDB" id="A0A329QJG9"/>
<dbReference type="Pfam" id="PF13180">
    <property type="entry name" value="PDZ_2"/>
    <property type="match status" value="1"/>
</dbReference>
<dbReference type="InterPro" id="IPR051201">
    <property type="entry name" value="Chloro_Bact_Ser_Proteases"/>
</dbReference>
<evidence type="ECO:0000313" key="7">
    <source>
        <dbReference type="EMBL" id="RAW12423.1"/>
    </source>
</evidence>
<dbReference type="SMART" id="SM00228">
    <property type="entry name" value="PDZ"/>
    <property type="match status" value="1"/>
</dbReference>
<dbReference type="PANTHER" id="PTHR43343">
    <property type="entry name" value="PEPTIDASE S12"/>
    <property type="match status" value="1"/>
</dbReference>
<feature type="region of interest" description="Disordered" evidence="4">
    <location>
        <begin position="1"/>
        <end position="90"/>
    </location>
</feature>
<dbReference type="PROSITE" id="PS50106">
    <property type="entry name" value="PDZ"/>
    <property type="match status" value="1"/>
</dbReference>
<dbReference type="GO" id="GO:0006508">
    <property type="term" value="P:proteolysis"/>
    <property type="evidence" value="ECO:0007669"/>
    <property type="project" value="UniProtKB-KW"/>
</dbReference>
<dbReference type="PANTHER" id="PTHR43343:SF3">
    <property type="entry name" value="PROTEASE DO-LIKE 8, CHLOROPLASTIC"/>
    <property type="match status" value="1"/>
</dbReference>
<dbReference type="RefSeq" id="WP_112259105.1">
    <property type="nucleotide sequence ID" value="NZ_QMIG01000016.1"/>
</dbReference>
<keyword evidence="3" id="KW-0378">Hydrolase</keyword>
<dbReference type="GO" id="GO:0004252">
    <property type="term" value="F:serine-type endopeptidase activity"/>
    <property type="evidence" value="ECO:0007669"/>
    <property type="project" value="InterPro"/>
</dbReference>
<feature type="transmembrane region" description="Helical" evidence="5">
    <location>
        <begin position="115"/>
        <end position="138"/>
    </location>
</feature>
<dbReference type="InterPro" id="IPR009003">
    <property type="entry name" value="Peptidase_S1_PA"/>
</dbReference>